<evidence type="ECO:0000313" key="2">
    <source>
        <dbReference type="Proteomes" id="UP000198598"/>
    </source>
</evidence>
<name>A0A1I1FKW4_9BACT</name>
<evidence type="ECO:0008006" key="3">
    <source>
        <dbReference type="Google" id="ProtNLM"/>
    </source>
</evidence>
<evidence type="ECO:0000313" key="1">
    <source>
        <dbReference type="EMBL" id="SFB99965.1"/>
    </source>
</evidence>
<dbReference type="EMBL" id="FOLQ01000001">
    <property type="protein sequence ID" value="SFB99965.1"/>
    <property type="molecule type" value="Genomic_DNA"/>
</dbReference>
<organism evidence="1 2">
    <name type="scientific">Spirosoma endophyticum</name>
    <dbReference type="NCBI Taxonomy" id="662367"/>
    <lineage>
        <taxon>Bacteria</taxon>
        <taxon>Pseudomonadati</taxon>
        <taxon>Bacteroidota</taxon>
        <taxon>Cytophagia</taxon>
        <taxon>Cytophagales</taxon>
        <taxon>Cytophagaceae</taxon>
        <taxon>Spirosoma</taxon>
    </lineage>
</organism>
<dbReference type="Proteomes" id="UP000198598">
    <property type="component" value="Unassembled WGS sequence"/>
</dbReference>
<dbReference type="RefSeq" id="WP_245776475.1">
    <property type="nucleotide sequence ID" value="NZ_FOLQ01000001.1"/>
</dbReference>
<keyword evidence="2" id="KW-1185">Reference proteome</keyword>
<dbReference type="STRING" id="662367.SAMN05216167_101256"/>
<gene>
    <name evidence="1" type="ORF">SAMN05216167_101256</name>
</gene>
<proteinExistence type="predicted"/>
<dbReference type="AlphaFoldDB" id="A0A1I1FKW4"/>
<sequence length="182" mass="20265">MISVGYAIFRSTDQGQNWQQVLQQSLGMFGIVQYKDTLFTMSGMLDNKALLNPSNYSIDDGRNWQVYRGHNIVFEYAPSLGYKGFPFNPVTASNGVSYTINRVFLDSPTATTGAFETPGILTSDGRRIDLPQLHQLSSLYLDSKERLYLAGTDAVYGRGKDFAFCNSKNGRGVVYISKKSLL</sequence>
<reference evidence="1 2" key="1">
    <citation type="submission" date="2016-10" db="EMBL/GenBank/DDBJ databases">
        <authorList>
            <person name="de Groot N.N."/>
        </authorList>
    </citation>
    <scope>NUCLEOTIDE SEQUENCE [LARGE SCALE GENOMIC DNA]</scope>
    <source>
        <strain evidence="1 2">DSM 26130</strain>
    </source>
</reference>
<accession>A0A1I1FKW4</accession>
<dbReference type="SUPFAM" id="SSF110296">
    <property type="entry name" value="Oligoxyloglucan reducing end-specific cellobiohydrolase"/>
    <property type="match status" value="1"/>
</dbReference>
<protein>
    <recommendedName>
        <fullName evidence="3">BNR repeat-like domain-containing protein</fullName>
    </recommendedName>
</protein>